<feature type="transmembrane region" description="Helical" evidence="1">
    <location>
        <begin position="190"/>
        <end position="211"/>
    </location>
</feature>
<reference evidence="2 4" key="1">
    <citation type="submission" date="2015-11" db="EMBL/GenBank/DDBJ databases">
        <title>Genomic analysis of 38 Legionella species identifies large and diverse effector repertoires.</title>
        <authorList>
            <person name="Burstein D."/>
            <person name="Amaro F."/>
            <person name="Zusman T."/>
            <person name="Lifshitz Z."/>
            <person name="Cohen O."/>
            <person name="Gilbert J.A."/>
            <person name="Pupko T."/>
            <person name="Shuman H.A."/>
            <person name="Segal G."/>
        </authorList>
    </citation>
    <scope>NUCLEOTIDE SEQUENCE [LARGE SCALE GENOMIC DNA]</scope>
    <source>
        <strain evidence="2 4">JA-26-G1-E2</strain>
    </source>
</reference>
<keyword evidence="1" id="KW-0472">Membrane</keyword>
<dbReference type="Proteomes" id="UP000054715">
    <property type="component" value="Unassembled WGS sequence"/>
</dbReference>
<accession>A0A0W0UHY6</accession>
<feature type="transmembrane region" description="Helical" evidence="1">
    <location>
        <begin position="280"/>
        <end position="304"/>
    </location>
</feature>
<feature type="transmembrane region" description="Helical" evidence="1">
    <location>
        <begin position="32"/>
        <end position="51"/>
    </location>
</feature>
<dbReference type="PATRIC" id="fig|455.5.peg.1802"/>
<gene>
    <name evidence="3" type="ORF">A8135_02420</name>
    <name evidence="2" type="ORF">Ljam_1710</name>
</gene>
<keyword evidence="1" id="KW-0812">Transmembrane</keyword>
<comment type="caution">
    <text evidence="2">The sequence shown here is derived from an EMBL/GenBank/DDBJ whole genome shotgun (WGS) entry which is preliminary data.</text>
</comment>
<feature type="transmembrane region" description="Helical" evidence="1">
    <location>
        <begin position="7"/>
        <end position="26"/>
    </location>
</feature>
<dbReference type="Proteomes" id="UP000093336">
    <property type="component" value="Unassembled WGS sequence"/>
</dbReference>
<dbReference type="OrthoDB" id="5648973at2"/>
<organism evidence="2 4">
    <name type="scientific">Legionella jamestowniensis</name>
    <dbReference type="NCBI Taxonomy" id="455"/>
    <lineage>
        <taxon>Bacteria</taxon>
        <taxon>Pseudomonadati</taxon>
        <taxon>Pseudomonadota</taxon>
        <taxon>Gammaproteobacteria</taxon>
        <taxon>Legionellales</taxon>
        <taxon>Legionellaceae</taxon>
        <taxon>Legionella</taxon>
    </lineage>
</organism>
<evidence type="ECO:0000313" key="4">
    <source>
        <dbReference type="Proteomes" id="UP000054715"/>
    </source>
</evidence>
<keyword evidence="1" id="KW-1133">Transmembrane helix</keyword>
<dbReference type="RefSeq" id="WP_058449626.1">
    <property type="nucleotide sequence ID" value="NZ_CAAAJF010000008.1"/>
</dbReference>
<reference evidence="3 5" key="2">
    <citation type="submission" date="2016-05" db="EMBL/GenBank/DDBJ databases">
        <authorList>
            <person name="Prochazka B."/>
            <person name="Indra A."/>
            <person name="Hasenberger P."/>
            <person name="Blaschitz M."/>
            <person name="Wagner L."/>
            <person name="Wewalka G."/>
            <person name="Sorschag S."/>
            <person name="Schmid D."/>
            <person name="Ruppitsch W."/>
        </authorList>
    </citation>
    <scope>NUCLEOTIDE SEQUENCE [LARGE SCALE GENOMIC DNA]</scope>
    <source>
        <strain evidence="3 5">974010_12</strain>
    </source>
</reference>
<protein>
    <recommendedName>
        <fullName evidence="6">Transmembrane protein</fullName>
    </recommendedName>
</protein>
<name>A0A0W0UHY6_9GAMM</name>
<dbReference type="EMBL" id="LNYG01000013">
    <property type="protein sequence ID" value="KTD07515.1"/>
    <property type="molecule type" value="Genomic_DNA"/>
</dbReference>
<evidence type="ECO:0000256" key="1">
    <source>
        <dbReference type="SAM" id="Phobius"/>
    </source>
</evidence>
<evidence type="ECO:0000313" key="3">
    <source>
        <dbReference type="EMBL" id="OCH97714.1"/>
    </source>
</evidence>
<proteinExistence type="predicted"/>
<dbReference type="AlphaFoldDB" id="A0A0W0UHY6"/>
<evidence type="ECO:0000313" key="2">
    <source>
        <dbReference type="EMBL" id="KTD07515.1"/>
    </source>
</evidence>
<dbReference type="EMBL" id="LYOZ01000026">
    <property type="protein sequence ID" value="OCH97714.1"/>
    <property type="molecule type" value="Genomic_DNA"/>
</dbReference>
<evidence type="ECO:0000313" key="5">
    <source>
        <dbReference type="Proteomes" id="UP000093336"/>
    </source>
</evidence>
<evidence type="ECO:0008006" key="6">
    <source>
        <dbReference type="Google" id="ProtNLM"/>
    </source>
</evidence>
<keyword evidence="5" id="KW-1185">Reference proteome</keyword>
<sequence length="657" mass="74921">MKTKKIPYYLLLILLTIGASLILGFLSFGGMFVLSPLVPLALGAFVLSVAYEGEIYLQNIKGALNKLFFKREYLKHHLANDYLLKYFPNTNASDCPEFFKDYEKQLNLLHKFSHKRLDDKSLADKKRIEKTLRNMEKWFAKQLFSQTANEDLNHDTHVNNYESQLKKWLREHNQAEWQDKLKERRGTYNYVKVFSALAGFFMGLGTTYLLVEAFAAIPLLAAIPFTVLPFFIVPMAVIAGAAYGFLTFNAVTDMINNDTIRKWYNKIRNDLSNGLTVRSVFIATTAVVLVGLAIALTICTAGTWWTVAKNTRPLFSWMGKLPSFVMGVINPLITGMSSLVFNLQNTSESLELIDQATKTKHGVLKRFGKAIVDGWQRLRSQENWLQIINPARLLLKLTITPLRILFFLGHLISIGVTADRVPGVPEILSALLGIISEGFEDAHYFFDHGHGEHSHGHHHETHDIEMHTSHKQDVNKPSAHTKALLKERLGAGHGHDHSVDIPTRLLKTLFTPLYALAAVWDSWASQRNVDTSRSVLSFKEAWEKQMGQQEISHINLKGIAQPSKNWQAHYAIYRIDRFKEKHLEKVVWKKSIAQQKIEELNHLQNDLRKDLPVEERLESEKRKSIYSQQRFFGKAEAKTTTQEFVEELPDTISAPAA</sequence>
<feature type="transmembrane region" description="Helical" evidence="1">
    <location>
        <begin position="217"/>
        <end position="246"/>
    </location>
</feature>